<proteinExistence type="predicted"/>
<reference evidence="2 3" key="1">
    <citation type="submission" date="2016-03" db="EMBL/GenBank/DDBJ databases">
        <title>Cyphomyrmex costatus WGS genome.</title>
        <authorList>
            <person name="Nygaard S."/>
            <person name="Hu H."/>
            <person name="Boomsma J."/>
            <person name="Zhang G."/>
        </authorList>
    </citation>
    <scope>NUCLEOTIDE SEQUENCE [LARGE SCALE GENOMIC DNA]</scope>
    <source>
        <strain evidence="2">MS0001</strain>
        <tissue evidence="2">Whole body</tissue>
    </source>
</reference>
<protein>
    <submittedName>
        <fullName evidence="2">Uncharacterized protein</fullName>
    </submittedName>
</protein>
<dbReference type="STRING" id="456900.A0A151I8Q2"/>
<feature type="region of interest" description="Disordered" evidence="1">
    <location>
        <begin position="1"/>
        <end position="44"/>
    </location>
</feature>
<dbReference type="Proteomes" id="UP000078542">
    <property type="component" value="Unassembled WGS sequence"/>
</dbReference>
<evidence type="ECO:0000313" key="3">
    <source>
        <dbReference type="Proteomes" id="UP000078542"/>
    </source>
</evidence>
<feature type="compositionally biased region" description="Basic and acidic residues" evidence="1">
    <location>
        <begin position="1"/>
        <end position="13"/>
    </location>
</feature>
<evidence type="ECO:0000256" key="1">
    <source>
        <dbReference type="SAM" id="MobiDB-lite"/>
    </source>
</evidence>
<keyword evidence="3" id="KW-1185">Reference proteome</keyword>
<dbReference type="EMBL" id="KQ978338">
    <property type="protein sequence ID" value="KYM95032.1"/>
    <property type="molecule type" value="Genomic_DNA"/>
</dbReference>
<feature type="compositionally biased region" description="Polar residues" evidence="1">
    <location>
        <begin position="14"/>
        <end position="37"/>
    </location>
</feature>
<organism evidence="2 3">
    <name type="scientific">Cyphomyrmex costatus</name>
    <dbReference type="NCBI Taxonomy" id="456900"/>
    <lineage>
        <taxon>Eukaryota</taxon>
        <taxon>Metazoa</taxon>
        <taxon>Ecdysozoa</taxon>
        <taxon>Arthropoda</taxon>
        <taxon>Hexapoda</taxon>
        <taxon>Insecta</taxon>
        <taxon>Pterygota</taxon>
        <taxon>Neoptera</taxon>
        <taxon>Endopterygota</taxon>
        <taxon>Hymenoptera</taxon>
        <taxon>Apocrita</taxon>
        <taxon>Aculeata</taxon>
        <taxon>Formicoidea</taxon>
        <taxon>Formicidae</taxon>
        <taxon>Myrmicinae</taxon>
        <taxon>Cyphomyrmex</taxon>
    </lineage>
</organism>
<gene>
    <name evidence="2" type="ORF">ALC62_14332</name>
</gene>
<evidence type="ECO:0000313" key="2">
    <source>
        <dbReference type="EMBL" id="KYM95032.1"/>
    </source>
</evidence>
<sequence>MGERPESSERDQAQRQSRLTSSNGICTTRLQTNGSPNTKKRTPAMWRRKQGQNLHLLCRCPALACKRYKSWGHMFLTPKDLENAKVSSLINLISDTRLGSTE</sequence>
<dbReference type="AlphaFoldDB" id="A0A151I8Q2"/>
<accession>A0A151I8Q2</accession>
<name>A0A151I8Q2_9HYME</name>